<dbReference type="EMBL" id="JAFMOF010000001">
    <property type="protein sequence ID" value="MBO0652966.1"/>
    <property type="molecule type" value="Genomic_DNA"/>
</dbReference>
<evidence type="ECO:0000256" key="4">
    <source>
        <dbReference type="ARBA" id="ARBA00022729"/>
    </source>
</evidence>
<comment type="subcellular location">
    <subcellularLocation>
        <location evidence="1">Cell envelope</location>
    </subcellularLocation>
</comment>
<name>A0A939FJ01_9ACTN</name>
<gene>
    <name evidence="7" type="ORF">J1792_09230</name>
</gene>
<evidence type="ECO:0000256" key="3">
    <source>
        <dbReference type="ARBA" id="ARBA00022448"/>
    </source>
</evidence>
<dbReference type="RefSeq" id="WP_086572104.1">
    <property type="nucleotide sequence ID" value="NZ_JAFMOF010000001.1"/>
</dbReference>
<feature type="domain" description="Solute-binding protein family 5" evidence="6">
    <location>
        <begin position="79"/>
        <end position="439"/>
    </location>
</feature>
<dbReference type="GO" id="GO:0043190">
    <property type="term" value="C:ATP-binding cassette (ABC) transporter complex"/>
    <property type="evidence" value="ECO:0007669"/>
    <property type="project" value="InterPro"/>
</dbReference>
<sequence length="520" mass="56213">MRGVRNRVGAVGLAALLTAAVGGCGFTEGGGSGQRPISVGTTDTVSTLDPAGAYDAGSWALYSNIYQSLLTYAPGSSTPVPDAARRCGFSGDDLRTYVCELRPGLTFSNGHPLTAADVKFSFDRIMRIKSPQGPESLVETLRSVDAPADGDTVTFRLKVPDATFPFKIATGGGAIVDHRTYPANRLRTGTTVDGSGPYLLDAYTAGASAELKPNKRYQGAMKRQGSDVTVRYFADPARLAQAWQRRDLDVVGRQLPPADLAGLSPSETAFRVSETTAATMRALVFNLRGGSPMKDQAVRQAIAAVLDRSALARDVHLRTVEPLYSLIPQGITGHTTSFYDAYPQPDTDLAARLLARAGLTAPVRFGLAYSQGVATDEEAALLKKQLEATGLFRVDTRRVGWKEFQEGYARGAYDAYTISWVADFPDPDTFTTPLLGAGNALHTGYSSPRIDKLIRATQKNDDRGRVSEDFRAIQRIVAEDVPLVPLWQKKDYAVSTKSISGAQYLSDGTGIWRLWQLRRM</sequence>
<accession>A0A939FJ01</accession>
<comment type="caution">
    <text evidence="7">The sequence shown here is derived from an EMBL/GenBank/DDBJ whole genome shotgun (WGS) entry which is preliminary data.</text>
</comment>
<dbReference type="GO" id="GO:0042597">
    <property type="term" value="C:periplasmic space"/>
    <property type="evidence" value="ECO:0007669"/>
    <property type="project" value="UniProtKB-ARBA"/>
</dbReference>
<dbReference type="Proteomes" id="UP000664781">
    <property type="component" value="Unassembled WGS sequence"/>
</dbReference>
<dbReference type="Gene3D" id="3.40.190.10">
    <property type="entry name" value="Periplasmic binding protein-like II"/>
    <property type="match status" value="1"/>
</dbReference>
<protein>
    <submittedName>
        <fullName evidence="7">Peptide-binding protein</fullName>
    </submittedName>
</protein>
<dbReference type="GO" id="GO:0015833">
    <property type="term" value="P:peptide transport"/>
    <property type="evidence" value="ECO:0007669"/>
    <property type="project" value="TreeGrafter"/>
</dbReference>
<evidence type="ECO:0000256" key="1">
    <source>
        <dbReference type="ARBA" id="ARBA00004196"/>
    </source>
</evidence>
<dbReference type="SUPFAM" id="SSF53850">
    <property type="entry name" value="Periplasmic binding protein-like II"/>
    <property type="match status" value="1"/>
</dbReference>
<dbReference type="InterPro" id="IPR039424">
    <property type="entry name" value="SBP_5"/>
</dbReference>
<organism evidence="7 8">
    <name type="scientific">Streptomyces triculaminicus</name>
    <dbReference type="NCBI Taxonomy" id="2816232"/>
    <lineage>
        <taxon>Bacteria</taxon>
        <taxon>Bacillati</taxon>
        <taxon>Actinomycetota</taxon>
        <taxon>Actinomycetes</taxon>
        <taxon>Kitasatosporales</taxon>
        <taxon>Streptomycetaceae</taxon>
        <taxon>Streptomyces</taxon>
    </lineage>
</organism>
<dbReference type="InterPro" id="IPR030678">
    <property type="entry name" value="Peptide/Ni-bd"/>
</dbReference>
<evidence type="ECO:0000313" key="7">
    <source>
        <dbReference type="EMBL" id="MBO0652966.1"/>
    </source>
</evidence>
<dbReference type="PIRSF" id="PIRSF002741">
    <property type="entry name" value="MppA"/>
    <property type="match status" value="1"/>
</dbReference>
<dbReference type="AlphaFoldDB" id="A0A939FJ01"/>
<proteinExistence type="inferred from homology"/>
<dbReference type="Pfam" id="PF00496">
    <property type="entry name" value="SBP_bac_5"/>
    <property type="match status" value="1"/>
</dbReference>
<keyword evidence="8" id="KW-1185">Reference proteome</keyword>
<reference evidence="7" key="1">
    <citation type="submission" date="2021-03" db="EMBL/GenBank/DDBJ databases">
        <title>Streptomyces strains.</title>
        <authorList>
            <person name="Lund M.B."/>
            <person name="Toerring T."/>
        </authorList>
    </citation>
    <scope>NUCLEOTIDE SEQUENCE</scope>
    <source>
        <strain evidence="7">JCM 4242</strain>
    </source>
</reference>
<comment type="similarity">
    <text evidence="2">Belongs to the bacterial solute-binding protein 5 family.</text>
</comment>
<dbReference type="GO" id="GO:1904680">
    <property type="term" value="F:peptide transmembrane transporter activity"/>
    <property type="evidence" value="ECO:0007669"/>
    <property type="project" value="TreeGrafter"/>
</dbReference>
<keyword evidence="4 5" id="KW-0732">Signal</keyword>
<feature type="chain" id="PRO_5039329657" evidence="5">
    <location>
        <begin position="20"/>
        <end position="520"/>
    </location>
</feature>
<dbReference type="InterPro" id="IPR000914">
    <property type="entry name" value="SBP_5_dom"/>
</dbReference>
<evidence type="ECO:0000256" key="5">
    <source>
        <dbReference type="SAM" id="SignalP"/>
    </source>
</evidence>
<dbReference type="Gene3D" id="3.10.105.10">
    <property type="entry name" value="Dipeptide-binding Protein, Domain 3"/>
    <property type="match status" value="1"/>
</dbReference>
<keyword evidence="3" id="KW-0813">Transport</keyword>
<dbReference type="PANTHER" id="PTHR30290:SF10">
    <property type="entry name" value="PERIPLASMIC OLIGOPEPTIDE-BINDING PROTEIN-RELATED"/>
    <property type="match status" value="1"/>
</dbReference>
<feature type="signal peptide" evidence="5">
    <location>
        <begin position="1"/>
        <end position="19"/>
    </location>
</feature>
<dbReference type="PROSITE" id="PS51257">
    <property type="entry name" value="PROKAR_LIPOPROTEIN"/>
    <property type="match status" value="1"/>
</dbReference>
<evidence type="ECO:0000256" key="2">
    <source>
        <dbReference type="ARBA" id="ARBA00005695"/>
    </source>
</evidence>
<dbReference type="PANTHER" id="PTHR30290">
    <property type="entry name" value="PERIPLASMIC BINDING COMPONENT OF ABC TRANSPORTER"/>
    <property type="match status" value="1"/>
</dbReference>
<evidence type="ECO:0000313" key="8">
    <source>
        <dbReference type="Proteomes" id="UP000664781"/>
    </source>
</evidence>
<dbReference type="GO" id="GO:0030313">
    <property type="term" value="C:cell envelope"/>
    <property type="evidence" value="ECO:0007669"/>
    <property type="project" value="UniProtKB-SubCell"/>
</dbReference>
<evidence type="ECO:0000259" key="6">
    <source>
        <dbReference type="Pfam" id="PF00496"/>
    </source>
</evidence>